<feature type="signal peptide" evidence="1">
    <location>
        <begin position="1"/>
        <end position="21"/>
    </location>
</feature>
<protein>
    <recommendedName>
        <fullName evidence="4">Secreted protein</fullName>
    </recommendedName>
</protein>
<evidence type="ECO:0000313" key="3">
    <source>
        <dbReference type="Proteomes" id="UP000559027"/>
    </source>
</evidence>
<keyword evidence="1" id="KW-0732">Signal</keyword>
<evidence type="ECO:0000313" key="2">
    <source>
        <dbReference type="EMBL" id="KAF5349659.1"/>
    </source>
</evidence>
<keyword evidence="3" id="KW-1185">Reference proteome</keyword>
<name>A0A8H5CYG5_9AGAR</name>
<dbReference type="Proteomes" id="UP000559027">
    <property type="component" value="Unassembled WGS sequence"/>
</dbReference>
<evidence type="ECO:0008006" key="4">
    <source>
        <dbReference type="Google" id="ProtNLM"/>
    </source>
</evidence>
<dbReference type="OrthoDB" id="2978948at2759"/>
<gene>
    <name evidence="2" type="ORF">D9756_008778</name>
</gene>
<proteinExistence type="predicted"/>
<accession>A0A8H5CYG5</accession>
<comment type="caution">
    <text evidence="2">The sequence shown here is derived from an EMBL/GenBank/DDBJ whole genome shotgun (WGS) entry which is preliminary data.</text>
</comment>
<organism evidence="2 3">
    <name type="scientific">Leucocoprinus leucothites</name>
    <dbReference type="NCBI Taxonomy" id="201217"/>
    <lineage>
        <taxon>Eukaryota</taxon>
        <taxon>Fungi</taxon>
        <taxon>Dikarya</taxon>
        <taxon>Basidiomycota</taxon>
        <taxon>Agaricomycotina</taxon>
        <taxon>Agaricomycetes</taxon>
        <taxon>Agaricomycetidae</taxon>
        <taxon>Agaricales</taxon>
        <taxon>Agaricineae</taxon>
        <taxon>Agaricaceae</taxon>
        <taxon>Leucocoprinus</taxon>
    </lineage>
</organism>
<dbReference type="EMBL" id="JAACJO010000016">
    <property type="protein sequence ID" value="KAF5349659.1"/>
    <property type="molecule type" value="Genomic_DNA"/>
</dbReference>
<feature type="chain" id="PRO_5034654752" description="Secreted protein" evidence="1">
    <location>
        <begin position="22"/>
        <end position="131"/>
    </location>
</feature>
<dbReference type="AlphaFoldDB" id="A0A8H5CYG5"/>
<reference evidence="2 3" key="1">
    <citation type="journal article" date="2020" name="ISME J.">
        <title>Uncovering the hidden diversity of litter-decomposition mechanisms in mushroom-forming fungi.</title>
        <authorList>
            <person name="Floudas D."/>
            <person name="Bentzer J."/>
            <person name="Ahren D."/>
            <person name="Johansson T."/>
            <person name="Persson P."/>
            <person name="Tunlid A."/>
        </authorList>
    </citation>
    <scope>NUCLEOTIDE SEQUENCE [LARGE SCALE GENOMIC DNA]</scope>
    <source>
        <strain evidence="2 3">CBS 146.42</strain>
    </source>
</reference>
<sequence length="131" mass="14367">MLVQRLLFVVVAFSIGQFAQAQPTVCTYSCPDTNAIGQALLHRILAIPYESDYSVFQCVYGEVNANPKTQSCFYNKANGKHALGHEKDGCPAQATPCSSGAEDLFSSPGHPEVPAWIENGRYLLYLKENHT</sequence>
<evidence type="ECO:0000256" key="1">
    <source>
        <dbReference type="SAM" id="SignalP"/>
    </source>
</evidence>